<proteinExistence type="predicted"/>
<protein>
    <submittedName>
        <fullName evidence="4">L-ascorbate metabolism protein UlaG (Beta-lactamase superfamily)</fullName>
    </submittedName>
</protein>
<evidence type="ECO:0000259" key="3">
    <source>
        <dbReference type="SMART" id="SM00849"/>
    </source>
</evidence>
<dbReference type="SMART" id="SM00849">
    <property type="entry name" value="Lactamase_B"/>
    <property type="match status" value="1"/>
</dbReference>
<keyword evidence="2" id="KW-0812">Transmembrane</keyword>
<dbReference type="AlphaFoldDB" id="A0A2T6C4N3"/>
<dbReference type="OrthoDB" id="9805728at2"/>
<evidence type="ECO:0000256" key="1">
    <source>
        <dbReference type="SAM" id="MobiDB-lite"/>
    </source>
</evidence>
<dbReference type="Gene3D" id="3.60.15.10">
    <property type="entry name" value="Ribonuclease Z/Hydroxyacylglutathione hydrolase-like"/>
    <property type="match status" value="1"/>
</dbReference>
<dbReference type="InterPro" id="IPR001279">
    <property type="entry name" value="Metallo-B-lactamas"/>
</dbReference>
<dbReference type="SUPFAM" id="SSF56281">
    <property type="entry name" value="Metallo-hydrolase/oxidoreductase"/>
    <property type="match status" value="1"/>
</dbReference>
<evidence type="ECO:0000313" key="4">
    <source>
        <dbReference type="EMBL" id="PTX63281.1"/>
    </source>
</evidence>
<dbReference type="EMBL" id="QBKR01000004">
    <property type="protein sequence ID" value="PTX63281.1"/>
    <property type="molecule type" value="Genomic_DNA"/>
</dbReference>
<keyword evidence="2" id="KW-1133">Transmembrane helix</keyword>
<evidence type="ECO:0000256" key="2">
    <source>
        <dbReference type="SAM" id="Phobius"/>
    </source>
</evidence>
<dbReference type="PANTHER" id="PTHR15032:SF36">
    <property type="entry name" value="METALLO-BETA-LACTAMASE DOMAIN-CONTAINING PROTEIN"/>
    <property type="match status" value="1"/>
</dbReference>
<dbReference type="PANTHER" id="PTHR15032">
    <property type="entry name" value="N-ACYL-PHOSPHATIDYLETHANOLAMINE-HYDROLYZING PHOSPHOLIPASE D"/>
    <property type="match status" value="1"/>
</dbReference>
<feature type="region of interest" description="Disordered" evidence="1">
    <location>
        <begin position="308"/>
        <end position="329"/>
    </location>
</feature>
<reference evidence="4 5" key="1">
    <citation type="submission" date="2018-04" db="EMBL/GenBank/DDBJ databases">
        <title>Genomic Encyclopedia of Archaeal and Bacterial Type Strains, Phase II (KMG-II): from individual species to whole genera.</title>
        <authorList>
            <person name="Goeker M."/>
        </authorList>
    </citation>
    <scope>NUCLEOTIDE SEQUENCE [LARGE SCALE GENOMIC DNA]</scope>
    <source>
        <strain evidence="4 5">DSM 45787</strain>
    </source>
</reference>
<keyword evidence="2" id="KW-0472">Membrane</keyword>
<accession>A0A2T6C4N3</accession>
<name>A0A2T6C4N3_9BACL</name>
<gene>
    <name evidence="4" type="ORF">C8P63_104126</name>
</gene>
<feature type="domain" description="Metallo-beta-lactamase" evidence="3">
    <location>
        <begin position="59"/>
        <end position="266"/>
    </location>
</feature>
<comment type="caution">
    <text evidence="4">The sequence shown here is derived from an EMBL/GenBank/DDBJ whole genome shotgun (WGS) entry which is preliminary data.</text>
</comment>
<dbReference type="RefSeq" id="WP_108022111.1">
    <property type="nucleotide sequence ID" value="NZ_QBKR01000004.1"/>
</dbReference>
<dbReference type="GO" id="GO:0005737">
    <property type="term" value="C:cytoplasm"/>
    <property type="evidence" value="ECO:0007669"/>
    <property type="project" value="TreeGrafter"/>
</dbReference>
<evidence type="ECO:0000313" key="5">
    <source>
        <dbReference type="Proteomes" id="UP000244240"/>
    </source>
</evidence>
<keyword evidence="5" id="KW-1185">Reference proteome</keyword>
<feature type="transmembrane region" description="Helical" evidence="2">
    <location>
        <begin position="6"/>
        <end position="23"/>
    </location>
</feature>
<dbReference type="Proteomes" id="UP000244240">
    <property type="component" value="Unassembled WGS sequence"/>
</dbReference>
<sequence>MIWYVPFLLAALTVPALWLGIRYRKNRKEMPHPVRRPAPNRPEPETWKDREVTVTWVGHATCYLHFYGTRILTDPVLEERVGLELFPGLKIGPRRFVPPALSLESLKDTDLILLSHAHMDHLDLPTLKKLAHPGMTVVTAAKMGRLLKGLPVGKVVELSGTDPLRLPDGLTVKAFPVRHWGSRFPWNTDFGWTGYILEKEGRKVVFPGDTAYTSTFARLKEQGGVDLLFMPIGAYQPDALTAYHCTPEQGWRMAVEAGARWIVPIHWNTFVLSKEPVGEPIQRFLTAAGDRRKDVVIREQGEVFRFGTLDEAPGEGDEASKPLTERHKQ</sequence>
<organism evidence="4 5">
    <name type="scientific">Melghirimyces profundicolus</name>
    <dbReference type="NCBI Taxonomy" id="1242148"/>
    <lineage>
        <taxon>Bacteria</taxon>
        <taxon>Bacillati</taxon>
        <taxon>Bacillota</taxon>
        <taxon>Bacilli</taxon>
        <taxon>Bacillales</taxon>
        <taxon>Thermoactinomycetaceae</taxon>
        <taxon>Melghirimyces</taxon>
    </lineage>
</organism>
<dbReference type="InterPro" id="IPR036866">
    <property type="entry name" value="RibonucZ/Hydroxyglut_hydro"/>
</dbReference>
<feature type="compositionally biased region" description="Basic and acidic residues" evidence="1">
    <location>
        <begin position="318"/>
        <end position="329"/>
    </location>
</feature>
<dbReference type="Pfam" id="PF12706">
    <property type="entry name" value="Lactamase_B_2"/>
    <property type="match status" value="1"/>
</dbReference>